<dbReference type="InterPro" id="IPR043135">
    <property type="entry name" value="Fur_C"/>
</dbReference>
<dbReference type="Gene3D" id="1.10.10.10">
    <property type="entry name" value="Winged helix-like DNA-binding domain superfamily/Winged helix DNA-binding domain"/>
    <property type="match status" value="1"/>
</dbReference>
<evidence type="ECO:0000256" key="5">
    <source>
        <dbReference type="ARBA" id="ARBA00023125"/>
    </source>
</evidence>
<keyword evidence="7" id="KW-0479">Metal-binding</keyword>
<dbReference type="InterPro" id="IPR036388">
    <property type="entry name" value="WH-like_DNA-bd_sf"/>
</dbReference>
<dbReference type="InterPro" id="IPR036390">
    <property type="entry name" value="WH_DNA-bd_sf"/>
</dbReference>
<gene>
    <name evidence="8" type="ORF">DW740_04900</name>
</gene>
<comment type="caution">
    <text evidence="8">The sequence shown here is derived from an EMBL/GenBank/DDBJ whole genome shotgun (WGS) entry which is preliminary data.</text>
</comment>
<sequence>MGTKAPYQTKQMKQILSYLQTVEGTHVTVADVCCFFKEQGITIGTTTVYRNLEKMVEQGMVAKYNVDGTSSACFEYLGAEEHCHKTSCFHCKCEKCGKLIHLHCEDVVKLEQHLMDRHGFRMDPCRTVFYGICEECRSVEDEASETVHMKAR</sequence>
<dbReference type="InterPro" id="IPR002481">
    <property type="entry name" value="FUR"/>
</dbReference>
<dbReference type="CDD" id="cd07153">
    <property type="entry name" value="Fur_like"/>
    <property type="match status" value="1"/>
</dbReference>
<evidence type="ECO:0000256" key="1">
    <source>
        <dbReference type="ARBA" id="ARBA00007957"/>
    </source>
</evidence>
<feature type="binding site" evidence="7">
    <location>
        <position position="96"/>
    </location>
    <ligand>
        <name>Zn(2+)</name>
        <dbReference type="ChEBI" id="CHEBI:29105"/>
    </ligand>
</feature>
<name>A0A414J916_9FIRM</name>
<organism evidence="8 9">
    <name type="scientific">Blautia obeum</name>
    <dbReference type="NCBI Taxonomy" id="40520"/>
    <lineage>
        <taxon>Bacteria</taxon>
        <taxon>Bacillati</taxon>
        <taxon>Bacillota</taxon>
        <taxon>Clostridia</taxon>
        <taxon>Lachnospirales</taxon>
        <taxon>Lachnospiraceae</taxon>
        <taxon>Blautia</taxon>
    </lineage>
</organism>
<feature type="binding site" evidence="7">
    <location>
        <position position="136"/>
    </location>
    <ligand>
        <name>Zn(2+)</name>
        <dbReference type="ChEBI" id="CHEBI:29105"/>
    </ligand>
</feature>
<evidence type="ECO:0000256" key="7">
    <source>
        <dbReference type="PIRSR" id="PIRSR602481-1"/>
    </source>
</evidence>
<keyword evidence="3 7" id="KW-0862">Zinc</keyword>
<evidence type="ECO:0000256" key="4">
    <source>
        <dbReference type="ARBA" id="ARBA00023015"/>
    </source>
</evidence>
<dbReference type="AlphaFoldDB" id="A0A414J916"/>
<dbReference type="SUPFAM" id="SSF46785">
    <property type="entry name" value="Winged helix' DNA-binding domain"/>
    <property type="match status" value="1"/>
</dbReference>
<dbReference type="GO" id="GO:0003700">
    <property type="term" value="F:DNA-binding transcription factor activity"/>
    <property type="evidence" value="ECO:0007669"/>
    <property type="project" value="InterPro"/>
</dbReference>
<dbReference type="Proteomes" id="UP000283745">
    <property type="component" value="Unassembled WGS sequence"/>
</dbReference>
<reference evidence="8 9" key="1">
    <citation type="submission" date="2018-08" db="EMBL/GenBank/DDBJ databases">
        <title>A genome reference for cultivated species of the human gut microbiota.</title>
        <authorList>
            <person name="Zou Y."/>
            <person name="Xue W."/>
            <person name="Luo G."/>
        </authorList>
    </citation>
    <scope>NUCLEOTIDE SEQUENCE [LARGE SCALE GENOMIC DNA]</scope>
    <source>
        <strain evidence="8 9">AM28-23</strain>
    </source>
</reference>
<feature type="binding site" evidence="7">
    <location>
        <position position="93"/>
    </location>
    <ligand>
        <name>Zn(2+)</name>
        <dbReference type="ChEBI" id="CHEBI:29105"/>
    </ligand>
</feature>
<evidence type="ECO:0000256" key="6">
    <source>
        <dbReference type="ARBA" id="ARBA00023163"/>
    </source>
</evidence>
<comment type="cofactor">
    <cofactor evidence="7">
        <name>Zn(2+)</name>
        <dbReference type="ChEBI" id="CHEBI:29105"/>
    </cofactor>
    <text evidence="7">Binds 1 zinc ion per subunit.</text>
</comment>
<keyword evidence="4" id="KW-0805">Transcription regulation</keyword>
<dbReference type="GO" id="GO:0045892">
    <property type="term" value="P:negative regulation of DNA-templated transcription"/>
    <property type="evidence" value="ECO:0007669"/>
    <property type="project" value="TreeGrafter"/>
</dbReference>
<dbReference type="PANTHER" id="PTHR33202:SF7">
    <property type="entry name" value="FERRIC UPTAKE REGULATION PROTEIN"/>
    <property type="match status" value="1"/>
</dbReference>
<dbReference type="GO" id="GO:0000976">
    <property type="term" value="F:transcription cis-regulatory region binding"/>
    <property type="evidence" value="ECO:0007669"/>
    <property type="project" value="TreeGrafter"/>
</dbReference>
<dbReference type="Gene3D" id="3.30.1490.190">
    <property type="match status" value="1"/>
</dbReference>
<dbReference type="EMBL" id="QSKF01000003">
    <property type="protein sequence ID" value="RHE40875.1"/>
    <property type="molecule type" value="Genomic_DNA"/>
</dbReference>
<dbReference type="PANTHER" id="PTHR33202">
    <property type="entry name" value="ZINC UPTAKE REGULATION PROTEIN"/>
    <property type="match status" value="1"/>
</dbReference>
<evidence type="ECO:0000313" key="8">
    <source>
        <dbReference type="EMBL" id="RHE40875.1"/>
    </source>
</evidence>
<keyword evidence="6" id="KW-0804">Transcription</keyword>
<dbReference type="Pfam" id="PF01475">
    <property type="entry name" value="FUR"/>
    <property type="match status" value="1"/>
</dbReference>
<evidence type="ECO:0000313" key="9">
    <source>
        <dbReference type="Proteomes" id="UP000283745"/>
    </source>
</evidence>
<evidence type="ECO:0000256" key="3">
    <source>
        <dbReference type="ARBA" id="ARBA00022833"/>
    </source>
</evidence>
<evidence type="ECO:0000256" key="2">
    <source>
        <dbReference type="ARBA" id="ARBA00022491"/>
    </source>
</evidence>
<protein>
    <submittedName>
        <fullName evidence="8">Transcriptional repressor</fullName>
    </submittedName>
</protein>
<feature type="binding site" evidence="7">
    <location>
        <position position="133"/>
    </location>
    <ligand>
        <name>Zn(2+)</name>
        <dbReference type="ChEBI" id="CHEBI:29105"/>
    </ligand>
</feature>
<accession>A0A414J916</accession>
<keyword evidence="5" id="KW-0238">DNA-binding</keyword>
<dbReference type="GO" id="GO:1900376">
    <property type="term" value="P:regulation of secondary metabolite biosynthetic process"/>
    <property type="evidence" value="ECO:0007669"/>
    <property type="project" value="TreeGrafter"/>
</dbReference>
<dbReference type="GO" id="GO:0008270">
    <property type="term" value="F:zinc ion binding"/>
    <property type="evidence" value="ECO:0007669"/>
    <property type="project" value="TreeGrafter"/>
</dbReference>
<keyword evidence="2" id="KW-0678">Repressor</keyword>
<proteinExistence type="inferred from homology"/>
<dbReference type="RefSeq" id="WP_118048537.1">
    <property type="nucleotide sequence ID" value="NZ_CABJFK010000003.1"/>
</dbReference>
<comment type="similarity">
    <text evidence="1">Belongs to the Fur family.</text>
</comment>